<sequence length="98" mass="11128">MRVNPARDGTRTIREAERRNRIPEMIDDPKAGVPKASSKIALEESRIGRFLARVKTIGYNRFSLAQRKRPVKLNGHSLLNHILISPHLSSAKKILYSI</sequence>
<dbReference type="AlphaFoldDB" id="A0AAV7IXP1"/>
<name>A0AAV7IXP1_COTGL</name>
<proteinExistence type="predicted"/>
<gene>
    <name evidence="2" type="ORF">KQX54_002166</name>
</gene>
<evidence type="ECO:0000313" key="3">
    <source>
        <dbReference type="Proteomes" id="UP000826195"/>
    </source>
</evidence>
<evidence type="ECO:0000256" key="1">
    <source>
        <dbReference type="SAM" id="MobiDB-lite"/>
    </source>
</evidence>
<organism evidence="2 3">
    <name type="scientific">Cotesia glomerata</name>
    <name type="common">Lepidopteran parasitic wasp</name>
    <name type="synonym">Apanteles glomeratus</name>
    <dbReference type="NCBI Taxonomy" id="32391"/>
    <lineage>
        <taxon>Eukaryota</taxon>
        <taxon>Metazoa</taxon>
        <taxon>Ecdysozoa</taxon>
        <taxon>Arthropoda</taxon>
        <taxon>Hexapoda</taxon>
        <taxon>Insecta</taxon>
        <taxon>Pterygota</taxon>
        <taxon>Neoptera</taxon>
        <taxon>Endopterygota</taxon>
        <taxon>Hymenoptera</taxon>
        <taxon>Apocrita</taxon>
        <taxon>Ichneumonoidea</taxon>
        <taxon>Braconidae</taxon>
        <taxon>Microgastrinae</taxon>
        <taxon>Cotesia</taxon>
    </lineage>
</organism>
<dbReference type="EMBL" id="JAHXZJ010000374">
    <property type="protein sequence ID" value="KAH0560159.1"/>
    <property type="molecule type" value="Genomic_DNA"/>
</dbReference>
<reference evidence="2 3" key="1">
    <citation type="journal article" date="2021" name="J. Hered.">
        <title>A chromosome-level genome assembly of the parasitoid wasp, Cotesia glomerata (Hymenoptera: Braconidae).</title>
        <authorList>
            <person name="Pinto B.J."/>
            <person name="Weis J.J."/>
            <person name="Gamble T."/>
            <person name="Ode P.J."/>
            <person name="Paul R."/>
            <person name="Zaspel J.M."/>
        </authorList>
    </citation>
    <scope>NUCLEOTIDE SEQUENCE [LARGE SCALE GENOMIC DNA]</scope>
    <source>
        <strain evidence="2">CgM1</strain>
    </source>
</reference>
<dbReference type="Proteomes" id="UP000826195">
    <property type="component" value="Unassembled WGS sequence"/>
</dbReference>
<protein>
    <submittedName>
        <fullName evidence="2">Uncharacterized protein</fullName>
    </submittedName>
</protein>
<comment type="caution">
    <text evidence="2">The sequence shown here is derived from an EMBL/GenBank/DDBJ whole genome shotgun (WGS) entry which is preliminary data.</text>
</comment>
<evidence type="ECO:0000313" key="2">
    <source>
        <dbReference type="EMBL" id="KAH0560159.1"/>
    </source>
</evidence>
<accession>A0AAV7IXP1</accession>
<feature type="compositionally biased region" description="Basic and acidic residues" evidence="1">
    <location>
        <begin position="8"/>
        <end position="20"/>
    </location>
</feature>
<feature type="region of interest" description="Disordered" evidence="1">
    <location>
        <begin position="1"/>
        <end position="20"/>
    </location>
</feature>
<keyword evidence="3" id="KW-1185">Reference proteome</keyword>